<dbReference type="EMBL" id="GBYB01009780">
    <property type="protein sequence ID" value="JAG79547.1"/>
    <property type="molecule type" value="Transcribed_RNA"/>
</dbReference>
<accession>A0A9R1T6K2</accession>
<feature type="compositionally biased region" description="Polar residues" evidence="1">
    <location>
        <begin position="822"/>
        <end position="831"/>
    </location>
</feature>
<gene>
    <name evidence="3" type="primary">NOF_16</name>
    <name evidence="7 8 9" type="synonym">LOC105266714</name>
    <name evidence="5" type="synonym">NOF_5</name>
    <name evidence="4" type="synonym">NOF_7</name>
    <name evidence="2" type="synonym">NOF_9</name>
    <name evidence="4" type="ORF">g.23927</name>
    <name evidence="5" type="ORF">g.23929</name>
    <name evidence="2" type="ORF">g.23931</name>
    <name evidence="3" type="ORF">g.23934</name>
</gene>
<sequence>MSGRPRAVLREEFITLLEKYIEYFATDDIPIFSHNVWKQMYEDLGGRWSIKTLNNRVRQDTGGMLTAARANRNISIPPREPLILLSEDEYICEESVRQNSDDESDWHGSDEFDTSLREDQFPFLLETPDWDKIKPDGKPKGPNKKLKKEVWAAVFSKAFWRKYKFPCAFLAKNSHVRLDQVDPDDGYFCKVSLYCKDKEKCKNKMIGVANKPPDKHGLKFIISTRDTRNDYHREVQRPLRGVERKEVGQSIQGTCASNYQEQLIEKYMEFGQNVPHFIRSKRIYRQAKMETNKENHGLARKEKVDVIKSIQTLAGDSRYPHSIHNLGAIDFFVWYCIPQQIHVFKEYCRVKRGSSQIAIDASGKFVRKFDISETKKTGHIFVFTITINFENTTLCVNQMLSTIHTQEFIENWIKHWKRLGAPSPSECISDYERAIPLSAALAFNNMSLKTYVDECFLWANLNDEEKKLKPRPAPTLILIDVAHVMAFVAKWQCLKGSHPYVKSFILKCVALLIDAQSVKEFREIFLLLCIVALQPCNDTFVRISKTHMTVREARNALEELISSRSHEIGQLESSRTLYEENTDKNSDKEFTEGEDGTTTHQWIKGLIATAKSVDPAAIKGESVNAFYLPSFINQLERIAKEFPLWSAAAIPIRSGHVSTAYQEGYFSRMRSQVFEKITLPCQANVFLKTHMDHLLNGSKMMFSKLTHFLHREEEHHSSPDGIIEQTIPGIDSHFPQESHPLESPTTERSSPSTPLKKHSEIVKFELKRKRSPLAPLKSHNPPATTTNSIFHETDFLSRKRLNRNYIADDSDLKSSEPWGGLKNSNVCPNDTSSDEDDGKMSPRRLRHRDDQSNSQSAVKSFCILSDLNQNDGKIIDENLENERSEASSKDEPVRVDEKVQLLHFRHSDPSFHFDEPQFNSTTLDHSYCNVSDKSPPNLDNNLPKNHINEIKNEEHSVEVQTDNHGIVLARFKAKIGYDKRVNSKGCHFQPCPEIKILNSRGVNNRKKGFLLRNGLCLSPVLTDSIKVWVKNTCGFDSILHILQFTAFDNPKYLSFISTSTQQFLKLLKEFQENGPSNQLYSERLKILRNFYPIHRNPGATILSAYELDAEDFLTKIWSDLLGPELSAVRIKSCSNRQCPPLTKNVPFLMINEREILNDGYKVLQRAVQFTHTVLKSRCTMKNCSGLVTETTECNKHILIDVDIRTKTVIPGQEKVENKPMQSVLEDFPKTLVLDKKFRLAGVIAYKPGHFIAYCLRTTGTWLKCDDTSRKIEPVKGLELRQKLTPHGLIYVEE</sequence>
<evidence type="ECO:0000313" key="3">
    <source>
        <dbReference type="EMBL" id="JAG79541.1"/>
    </source>
</evidence>
<feature type="compositionally biased region" description="Polar residues" evidence="1">
    <location>
        <begin position="781"/>
        <end position="790"/>
    </location>
</feature>
<proteinExistence type="predicted"/>
<dbReference type="RefSeq" id="XP_011303379.1">
    <property type="nucleotide sequence ID" value="XM_011305077.1"/>
</dbReference>
<reference evidence="7 8" key="2">
    <citation type="submission" date="2025-04" db="UniProtKB">
        <authorList>
            <consortium name="RefSeq"/>
        </authorList>
    </citation>
    <scope>IDENTIFICATION</scope>
    <source>
        <strain evidence="7 8">USDA-PBARC FA_bdor</strain>
        <tissue evidence="7 8">Whole organism</tissue>
    </source>
</reference>
<dbReference type="KEGG" id="fas:105266714"/>
<feature type="region of interest" description="Disordered" evidence="1">
    <location>
        <begin position="810"/>
        <end position="856"/>
    </location>
</feature>
<keyword evidence="6" id="KW-1185">Reference proteome</keyword>
<accession>A0A9R1T512</accession>
<dbReference type="GeneID" id="105266714"/>
<evidence type="ECO:0000313" key="4">
    <source>
        <dbReference type="EMBL" id="JAG79546.1"/>
    </source>
</evidence>
<name>A0A0C9R0V9_9HYME</name>
<organism evidence="3">
    <name type="scientific">Fopius arisanus</name>
    <dbReference type="NCBI Taxonomy" id="64838"/>
    <lineage>
        <taxon>Eukaryota</taxon>
        <taxon>Metazoa</taxon>
        <taxon>Ecdysozoa</taxon>
        <taxon>Arthropoda</taxon>
        <taxon>Hexapoda</taxon>
        <taxon>Insecta</taxon>
        <taxon>Pterygota</taxon>
        <taxon>Neoptera</taxon>
        <taxon>Endopterygota</taxon>
        <taxon>Hymenoptera</taxon>
        <taxon>Apocrita</taxon>
        <taxon>Ichneumonoidea</taxon>
        <taxon>Braconidae</taxon>
        <taxon>Opiinae</taxon>
        <taxon>Fopius</taxon>
    </lineage>
</organism>
<feature type="region of interest" description="Disordered" evidence="1">
    <location>
        <begin position="713"/>
        <end position="791"/>
    </location>
</feature>
<feature type="compositionally biased region" description="Low complexity" evidence="1">
    <location>
        <begin position="741"/>
        <end position="754"/>
    </location>
</feature>
<evidence type="ECO:0000313" key="9">
    <source>
        <dbReference type="RefSeq" id="XP_011303380.1"/>
    </source>
</evidence>
<evidence type="ECO:0000313" key="6">
    <source>
        <dbReference type="Proteomes" id="UP000694866"/>
    </source>
</evidence>
<dbReference type="RefSeq" id="XP_011303380.1">
    <property type="nucleotide sequence ID" value="XM_011305078.1"/>
</dbReference>
<dbReference type="EMBL" id="GBYB01009774">
    <property type="protein sequence ID" value="JAG79541.1"/>
    <property type="molecule type" value="Transcribed_RNA"/>
</dbReference>
<dbReference type="EMBL" id="GBYB01009773">
    <property type="protein sequence ID" value="JAG79540.1"/>
    <property type="molecule type" value="Transcribed_RNA"/>
</dbReference>
<accession>A0A0C9R0V9</accession>
<dbReference type="OrthoDB" id="7699146at2759"/>
<protein>
    <submittedName>
        <fullName evidence="3">NOF_16 protein</fullName>
    </submittedName>
    <submittedName>
        <fullName evidence="5">NOF_5 protein</fullName>
    </submittedName>
    <submittedName>
        <fullName evidence="4">NOF_7 protein</fullName>
    </submittedName>
    <submittedName>
        <fullName evidence="2">NOF_9 protein</fullName>
    </submittedName>
</protein>
<dbReference type="InterPro" id="IPR038765">
    <property type="entry name" value="Papain-like_cys_pep_sf"/>
</dbReference>
<evidence type="ECO:0000313" key="8">
    <source>
        <dbReference type="RefSeq" id="XP_011303379.1"/>
    </source>
</evidence>
<evidence type="ECO:0000313" key="5">
    <source>
        <dbReference type="EMBL" id="JAG79547.1"/>
    </source>
</evidence>
<accession>A0A9R1T610</accession>
<dbReference type="RefSeq" id="XP_011303378.1">
    <property type="nucleotide sequence ID" value="XM_011305076.1"/>
</dbReference>
<evidence type="ECO:0000313" key="2">
    <source>
        <dbReference type="EMBL" id="JAG79540.1"/>
    </source>
</evidence>
<evidence type="ECO:0000313" key="7">
    <source>
        <dbReference type="RefSeq" id="XP_011303378.1"/>
    </source>
</evidence>
<evidence type="ECO:0000256" key="1">
    <source>
        <dbReference type="SAM" id="MobiDB-lite"/>
    </source>
</evidence>
<reference evidence="3" key="1">
    <citation type="submission" date="2015-01" db="EMBL/GenBank/DDBJ databases">
        <title>Transcriptome Assembly of Fopius arisanus.</title>
        <authorList>
            <person name="Geib S."/>
        </authorList>
    </citation>
    <scope>NUCLEOTIDE SEQUENCE</scope>
</reference>
<dbReference type="SUPFAM" id="SSF54001">
    <property type="entry name" value="Cysteine proteinases"/>
    <property type="match status" value="1"/>
</dbReference>
<dbReference type="Proteomes" id="UP000694866">
    <property type="component" value="Unplaced"/>
</dbReference>
<dbReference type="EMBL" id="GBYB01009779">
    <property type="protein sequence ID" value="JAG79546.1"/>
    <property type="molecule type" value="Transcribed_RNA"/>
</dbReference>